<evidence type="ECO:0000313" key="2">
    <source>
        <dbReference type="Proteomes" id="UP000184231"/>
    </source>
</evidence>
<dbReference type="EMBL" id="FQYX01000043">
    <property type="protein sequence ID" value="SHJ83742.1"/>
    <property type="molecule type" value="Genomic_DNA"/>
</dbReference>
<keyword evidence="2" id="KW-1185">Reference proteome</keyword>
<organism evidence="1 2">
    <name type="scientific">Arenibacter nanhaiticus</name>
    <dbReference type="NCBI Taxonomy" id="558155"/>
    <lineage>
        <taxon>Bacteria</taxon>
        <taxon>Pseudomonadati</taxon>
        <taxon>Bacteroidota</taxon>
        <taxon>Flavobacteriia</taxon>
        <taxon>Flavobacteriales</taxon>
        <taxon>Flavobacteriaceae</taxon>
        <taxon>Arenibacter</taxon>
    </lineage>
</organism>
<accession>A0A1M6MJT2</accession>
<name>A0A1M6MJT2_9FLAO</name>
<proteinExistence type="predicted"/>
<reference evidence="2" key="1">
    <citation type="submission" date="2016-11" db="EMBL/GenBank/DDBJ databases">
        <authorList>
            <person name="Varghese N."/>
            <person name="Submissions S."/>
        </authorList>
    </citation>
    <scope>NUCLEOTIDE SEQUENCE [LARGE SCALE GENOMIC DNA]</scope>
    <source>
        <strain evidence="2">CGMCC 1.8863</strain>
    </source>
</reference>
<gene>
    <name evidence="1" type="ORF">SAMN04487911_14310</name>
</gene>
<sequence length="44" mass="5089">MLIILFYQFSKSQSLNDISNRLGSANGNFNHLIIMEDSVKIYRP</sequence>
<evidence type="ECO:0000313" key="1">
    <source>
        <dbReference type="EMBL" id="SHJ83742.1"/>
    </source>
</evidence>
<dbReference type="Proteomes" id="UP000184231">
    <property type="component" value="Unassembled WGS sequence"/>
</dbReference>
<protein>
    <submittedName>
        <fullName evidence="1">Uncharacterized protein</fullName>
    </submittedName>
</protein>
<dbReference type="AlphaFoldDB" id="A0A1M6MJT2"/>